<organism evidence="1">
    <name type="scientific">marine metagenome</name>
    <dbReference type="NCBI Taxonomy" id="408172"/>
    <lineage>
        <taxon>unclassified sequences</taxon>
        <taxon>metagenomes</taxon>
        <taxon>ecological metagenomes</taxon>
    </lineage>
</organism>
<dbReference type="AlphaFoldDB" id="A0A382ZLJ8"/>
<reference evidence="1" key="1">
    <citation type="submission" date="2018-05" db="EMBL/GenBank/DDBJ databases">
        <authorList>
            <person name="Lanie J.A."/>
            <person name="Ng W.-L."/>
            <person name="Kazmierczak K.M."/>
            <person name="Andrzejewski T.M."/>
            <person name="Davidsen T.M."/>
            <person name="Wayne K.J."/>
            <person name="Tettelin H."/>
            <person name="Glass J.I."/>
            <person name="Rusch D."/>
            <person name="Podicherti R."/>
            <person name="Tsui H.-C.T."/>
            <person name="Winkler M.E."/>
        </authorList>
    </citation>
    <scope>NUCLEOTIDE SEQUENCE</scope>
</reference>
<dbReference type="EMBL" id="UINC01184380">
    <property type="protein sequence ID" value="SVD95568.1"/>
    <property type="molecule type" value="Genomic_DNA"/>
</dbReference>
<name>A0A382ZLJ8_9ZZZZ</name>
<evidence type="ECO:0000313" key="1">
    <source>
        <dbReference type="EMBL" id="SVD95568.1"/>
    </source>
</evidence>
<accession>A0A382ZLJ8</accession>
<feature type="non-terminal residue" evidence="1">
    <location>
        <position position="1"/>
    </location>
</feature>
<protein>
    <submittedName>
        <fullName evidence="1">Uncharacterized protein</fullName>
    </submittedName>
</protein>
<sequence>SSRPASLTLSFYTLFYPQRGDLFDQLAATKKNRS</sequence>
<proteinExistence type="predicted"/>
<gene>
    <name evidence="1" type="ORF">METZ01_LOCUS448422</name>
</gene>